<organism evidence="2 3">
    <name type="scientific">Crotalaria pallida</name>
    <name type="common">Smooth rattlebox</name>
    <name type="synonym">Crotalaria striata</name>
    <dbReference type="NCBI Taxonomy" id="3830"/>
    <lineage>
        <taxon>Eukaryota</taxon>
        <taxon>Viridiplantae</taxon>
        <taxon>Streptophyta</taxon>
        <taxon>Embryophyta</taxon>
        <taxon>Tracheophyta</taxon>
        <taxon>Spermatophyta</taxon>
        <taxon>Magnoliopsida</taxon>
        <taxon>eudicotyledons</taxon>
        <taxon>Gunneridae</taxon>
        <taxon>Pentapetalae</taxon>
        <taxon>rosids</taxon>
        <taxon>fabids</taxon>
        <taxon>Fabales</taxon>
        <taxon>Fabaceae</taxon>
        <taxon>Papilionoideae</taxon>
        <taxon>50 kb inversion clade</taxon>
        <taxon>genistoids sensu lato</taxon>
        <taxon>core genistoids</taxon>
        <taxon>Crotalarieae</taxon>
        <taxon>Crotalaria</taxon>
    </lineage>
</organism>
<evidence type="ECO:0000256" key="1">
    <source>
        <dbReference type="SAM" id="Phobius"/>
    </source>
</evidence>
<comment type="caution">
    <text evidence="2">The sequence shown here is derived from an EMBL/GenBank/DDBJ whole genome shotgun (WGS) entry which is preliminary data.</text>
</comment>
<keyword evidence="3" id="KW-1185">Reference proteome</keyword>
<proteinExistence type="predicted"/>
<dbReference type="AlphaFoldDB" id="A0AAN9E4I7"/>
<dbReference type="EMBL" id="JAYWIO010000008">
    <property type="protein sequence ID" value="KAK7245946.1"/>
    <property type="molecule type" value="Genomic_DNA"/>
</dbReference>
<protein>
    <recommendedName>
        <fullName evidence="4">Transmembrane protein</fullName>
    </recommendedName>
</protein>
<feature type="transmembrane region" description="Helical" evidence="1">
    <location>
        <begin position="244"/>
        <end position="263"/>
    </location>
</feature>
<keyword evidence="1" id="KW-0472">Membrane</keyword>
<dbReference type="PANTHER" id="PTHR33698:SF6">
    <property type="entry name" value="TRANSMEMBRANE PROTEIN"/>
    <property type="match status" value="1"/>
</dbReference>
<keyword evidence="1" id="KW-1133">Transmembrane helix</keyword>
<accession>A0AAN9E4I7</accession>
<evidence type="ECO:0000313" key="3">
    <source>
        <dbReference type="Proteomes" id="UP001372338"/>
    </source>
</evidence>
<evidence type="ECO:0008006" key="4">
    <source>
        <dbReference type="Google" id="ProtNLM"/>
    </source>
</evidence>
<dbReference type="PANTHER" id="PTHR33698">
    <property type="entry name" value="NUCLEAR TRANSPORT FACTOR 2 (NTF2)-LIKE PROTEIN"/>
    <property type="match status" value="1"/>
</dbReference>
<sequence length="264" mass="30266">MAPSFTSPIKCNTVTSFSPLFFSLTHSSCNISLPRRLHRNVHVHCNSLSPFSYQSSIQRNLYSERQRGLSLVAFDAKNLESGGEDNKPLDDDVMKLNSAFKDKKTHKLFDIHADECGPICNFLSFFQAFQGKKQVLEFFSNLTRILRKNVKIVVNPTLPDGMDVGIQWKFEWNKIYFPLGKGFSVHLFQTYRGKAVIRNFERLMEPLLHLEPFRLKMMVNLTKFAEKMGLFKVSESGNKAKWKLCILIAVLSVAVLLFFMKIAS</sequence>
<evidence type="ECO:0000313" key="2">
    <source>
        <dbReference type="EMBL" id="KAK7245946.1"/>
    </source>
</evidence>
<reference evidence="2 3" key="1">
    <citation type="submission" date="2024-01" db="EMBL/GenBank/DDBJ databases">
        <title>The genomes of 5 underutilized Papilionoideae crops provide insights into root nodulation and disease resistanc.</title>
        <authorList>
            <person name="Yuan L."/>
        </authorList>
    </citation>
    <scope>NUCLEOTIDE SEQUENCE [LARGE SCALE GENOMIC DNA]</scope>
    <source>
        <strain evidence="2">ZHUSHIDOU_FW_LH</strain>
        <tissue evidence="2">Leaf</tissue>
    </source>
</reference>
<keyword evidence="1" id="KW-0812">Transmembrane</keyword>
<dbReference type="Proteomes" id="UP001372338">
    <property type="component" value="Unassembled WGS sequence"/>
</dbReference>
<gene>
    <name evidence="2" type="ORF">RIF29_40800</name>
</gene>
<name>A0AAN9E4I7_CROPI</name>